<name>A0A806KQF4_9BACT</name>
<dbReference type="Gene3D" id="1.10.357.10">
    <property type="entry name" value="Tetracycline Repressor, domain 2"/>
    <property type="match status" value="1"/>
</dbReference>
<evidence type="ECO:0000256" key="2">
    <source>
        <dbReference type="ARBA" id="ARBA00023125"/>
    </source>
</evidence>
<reference evidence="6" key="1">
    <citation type="submission" date="2012-03" db="EMBL/GenBank/DDBJ databases">
        <title>Functional metagenomics reveals considerable lignocellulase gene clusters in the gut microbiome of a wood-feeding higher termite.</title>
        <authorList>
            <person name="Liu N."/>
        </authorList>
    </citation>
    <scope>NUCLEOTIDE SEQUENCE</scope>
</reference>
<evidence type="ECO:0000256" key="4">
    <source>
        <dbReference type="PROSITE-ProRule" id="PRU00335"/>
    </source>
</evidence>
<proteinExistence type="predicted"/>
<dbReference type="PANTHER" id="PTHR30055">
    <property type="entry name" value="HTH-TYPE TRANSCRIPTIONAL REGULATOR RUTR"/>
    <property type="match status" value="1"/>
</dbReference>
<dbReference type="PRINTS" id="PR00455">
    <property type="entry name" value="HTHTETR"/>
</dbReference>
<keyword evidence="3" id="KW-0804">Transcription</keyword>
<dbReference type="InterPro" id="IPR050109">
    <property type="entry name" value="HTH-type_TetR-like_transc_reg"/>
</dbReference>
<organism evidence="6">
    <name type="scientific">uncultured bacterium contig00036</name>
    <dbReference type="NCBI Taxonomy" id="1181524"/>
    <lineage>
        <taxon>Bacteria</taxon>
        <taxon>environmental samples</taxon>
    </lineage>
</organism>
<dbReference type="Pfam" id="PF00440">
    <property type="entry name" value="TetR_N"/>
    <property type="match status" value="1"/>
</dbReference>
<feature type="domain" description="HTH tetR-type" evidence="5">
    <location>
        <begin position="4"/>
        <end position="64"/>
    </location>
</feature>
<sequence length="201" mass="23183">MDALTTKEKIMDAAARLFSDKGYDCVSMRDIAAVVGIQAASIYNHFPSKRDILLSLYEFYVRERGAVAPDIETVLPRLETESIYDVARSLEYYYPPSIQDMMDRIMLIASQRICLDEDSEQFVQKQFFEPLREIWVPLLNRAIELDRIEPVDVEAFTQLISYYAFSTAELNKSVMKVSMEQWQSAIALLLSLLKPISKMEE</sequence>
<dbReference type="PROSITE" id="PS01081">
    <property type="entry name" value="HTH_TETR_1"/>
    <property type="match status" value="1"/>
</dbReference>
<evidence type="ECO:0000256" key="1">
    <source>
        <dbReference type="ARBA" id="ARBA00023015"/>
    </source>
</evidence>
<evidence type="ECO:0000256" key="3">
    <source>
        <dbReference type="ARBA" id="ARBA00023163"/>
    </source>
</evidence>
<evidence type="ECO:0000313" key="6">
    <source>
        <dbReference type="EMBL" id="AGS53079.1"/>
    </source>
</evidence>
<accession>A0A806KQF4</accession>
<keyword evidence="2 4" id="KW-0238">DNA-binding</keyword>
<dbReference type="InterPro" id="IPR001647">
    <property type="entry name" value="HTH_TetR"/>
</dbReference>
<feature type="DNA-binding region" description="H-T-H motif" evidence="4">
    <location>
        <begin position="27"/>
        <end position="46"/>
    </location>
</feature>
<evidence type="ECO:0000259" key="5">
    <source>
        <dbReference type="PROSITE" id="PS50977"/>
    </source>
</evidence>
<dbReference type="PANTHER" id="PTHR30055:SF234">
    <property type="entry name" value="HTH-TYPE TRANSCRIPTIONAL REGULATOR BETI"/>
    <property type="match status" value="1"/>
</dbReference>
<protein>
    <submittedName>
        <fullName evidence="6">Transcriptional regulator, TetR/AcrR family</fullName>
    </submittedName>
</protein>
<dbReference type="GO" id="GO:0003700">
    <property type="term" value="F:DNA-binding transcription factor activity"/>
    <property type="evidence" value="ECO:0007669"/>
    <property type="project" value="TreeGrafter"/>
</dbReference>
<dbReference type="SUPFAM" id="SSF46689">
    <property type="entry name" value="Homeodomain-like"/>
    <property type="match status" value="1"/>
</dbReference>
<dbReference type="GO" id="GO:0000976">
    <property type="term" value="F:transcription cis-regulatory region binding"/>
    <property type="evidence" value="ECO:0007669"/>
    <property type="project" value="TreeGrafter"/>
</dbReference>
<dbReference type="AlphaFoldDB" id="A0A806KQF4"/>
<keyword evidence="1" id="KW-0805">Transcription regulation</keyword>
<dbReference type="InterPro" id="IPR023772">
    <property type="entry name" value="DNA-bd_HTH_TetR-type_CS"/>
</dbReference>
<dbReference type="EMBL" id="JQ844221">
    <property type="protein sequence ID" value="AGS53079.1"/>
    <property type="molecule type" value="Genomic_DNA"/>
</dbReference>
<dbReference type="PROSITE" id="PS50977">
    <property type="entry name" value="HTH_TETR_2"/>
    <property type="match status" value="1"/>
</dbReference>
<dbReference type="InterPro" id="IPR009057">
    <property type="entry name" value="Homeodomain-like_sf"/>
</dbReference>